<dbReference type="AlphaFoldDB" id="A0A9N7TN76"/>
<feature type="region of interest" description="Disordered" evidence="1">
    <location>
        <begin position="21"/>
        <end position="99"/>
    </location>
</feature>
<gene>
    <name evidence="2" type="ORF">PLEPLA_LOCUS2444</name>
</gene>
<evidence type="ECO:0000313" key="2">
    <source>
        <dbReference type="EMBL" id="CAB1414733.1"/>
    </source>
</evidence>
<evidence type="ECO:0000313" key="3">
    <source>
        <dbReference type="Proteomes" id="UP001153269"/>
    </source>
</evidence>
<organism evidence="2 3">
    <name type="scientific">Pleuronectes platessa</name>
    <name type="common">European plaice</name>
    <dbReference type="NCBI Taxonomy" id="8262"/>
    <lineage>
        <taxon>Eukaryota</taxon>
        <taxon>Metazoa</taxon>
        <taxon>Chordata</taxon>
        <taxon>Craniata</taxon>
        <taxon>Vertebrata</taxon>
        <taxon>Euteleostomi</taxon>
        <taxon>Actinopterygii</taxon>
        <taxon>Neopterygii</taxon>
        <taxon>Teleostei</taxon>
        <taxon>Neoteleostei</taxon>
        <taxon>Acanthomorphata</taxon>
        <taxon>Carangaria</taxon>
        <taxon>Pleuronectiformes</taxon>
        <taxon>Pleuronectoidei</taxon>
        <taxon>Pleuronectidae</taxon>
        <taxon>Pleuronectes</taxon>
    </lineage>
</organism>
<accession>A0A9N7TN76</accession>
<evidence type="ECO:0000256" key="1">
    <source>
        <dbReference type="SAM" id="MobiDB-lite"/>
    </source>
</evidence>
<dbReference type="EMBL" id="CADEAL010000121">
    <property type="protein sequence ID" value="CAB1414733.1"/>
    <property type="molecule type" value="Genomic_DNA"/>
</dbReference>
<dbReference type="Proteomes" id="UP001153269">
    <property type="component" value="Unassembled WGS sequence"/>
</dbReference>
<proteinExistence type="predicted"/>
<protein>
    <submittedName>
        <fullName evidence="2">Uncharacterized protein</fullName>
    </submittedName>
</protein>
<sequence length="217" mass="24548">MSLVFGVDPDLRLLSIAWLATEPPKAHGSGASEETQQCSPREEEEEGEEKEEEYELEEEDNPPIPMKTRLRILVETEREREREQRMPETNSVSDGGEDVGCPSQWNVQQVFSYINSLPGSLAVPRICKSGPGGRALSYQAPLLWNQLPLWVLESVRVEQEVEPSGTRLLSCGTISHSEFGSQTPRRYMRPTVIPQNPSSLLREAFWEVWLSSRDLPL</sequence>
<feature type="compositionally biased region" description="Acidic residues" evidence="1">
    <location>
        <begin position="42"/>
        <end position="61"/>
    </location>
</feature>
<comment type="caution">
    <text evidence="2">The sequence shown here is derived from an EMBL/GenBank/DDBJ whole genome shotgun (WGS) entry which is preliminary data.</text>
</comment>
<keyword evidence="3" id="KW-1185">Reference proteome</keyword>
<reference evidence="2" key="1">
    <citation type="submission" date="2020-03" db="EMBL/GenBank/DDBJ databases">
        <authorList>
            <person name="Weist P."/>
        </authorList>
    </citation>
    <scope>NUCLEOTIDE SEQUENCE</scope>
</reference>
<name>A0A9N7TN76_PLEPL</name>
<feature type="compositionally biased region" description="Basic and acidic residues" evidence="1">
    <location>
        <begin position="72"/>
        <end position="86"/>
    </location>
</feature>